<dbReference type="AlphaFoldDB" id="A0A7N2QXJ8"/>
<dbReference type="Gramene" id="QL01p024136:mrna">
    <property type="protein sequence ID" value="QL01p024136:mrna"/>
    <property type="gene ID" value="QL01p024136"/>
</dbReference>
<sequence length="820" mass="90152">MFTLSLFSPKFSEPPSSPNFLLFIAKVSGVVMITTTVSATEVSCANRTFPGKVYIHDRELLTDHHLDPNILHLFVHQRSFKKGAGELDLFDGPVPKAGTGLGPGPVWTCAQGRHEVGPGVYAPFRGARRSRHHCLTVREPKRRANQLRLAFAGSLALDMGYSYLLESPAALAAFRSKFNIPSDVDVAYCHESDIELHRGRGTAFFPLMSILEGGVRFPVDPLLVNALTYYGLCPDQLPPNFYRVVSCVSKLNHTFNLQLDHHDINQMYRLCGSKPTNYYLKTRDARVRLISCLPDSNRNSAGEFVRVRGNWFAGDIPYPLTKREVDGKVFVQDLRPVHAKDLNFVLRSEIYVHWDGQLRASHLILGVEPVYSTWQPFKQALIVDSPLLSYIDVRYVNFLPPKLTTGEAREFGPRYTCADELAPLRDESAEQASRRLRELTHERIQQEEQAQEQLIPENPAAVPQQQAIEAAALLAEAVQSSGEMVSRKVMSIERFVPGAQQPNQPPPSQGRGQLPQPPSPSQAGRAKKKQKVTDQPHTVPGDAAVQTPPRPAGSVVIRELQTEAITGGASSSQVAPAWKPKFILDGKPLPSTASAAQMAHIVAARARELAEENERERGARESAVKSAKEKLKAAESAEKKAAAAEKNRALAEKRYAELLIKQNDTELKLAEAISLNTSNAEEIADLRAGLAAAEQKWYDVGFADAENSAEPVVARARNMGFEAGWFAALQALGVPEDSHLRDPGQIPFPSPASAAKEAPVAIDEEETASMRELVEQIDTHAEPEEMEVTSIPTVQELLGEAPPFPLTVQQDVTPPTQPPS</sequence>
<reference evidence="2" key="2">
    <citation type="submission" date="2021-01" db="UniProtKB">
        <authorList>
            <consortium name="EnsemblPlants"/>
        </authorList>
    </citation>
    <scope>IDENTIFICATION</scope>
</reference>
<dbReference type="EnsemblPlants" id="QL01p024136:mrna">
    <property type="protein sequence ID" value="QL01p024136:mrna"/>
    <property type="gene ID" value="QL01p024136"/>
</dbReference>
<feature type="region of interest" description="Disordered" evidence="1">
    <location>
        <begin position="801"/>
        <end position="820"/>
    </location>
</feature>
<evidence type="ECO:0000313" key="2">
    <source>
        <dbReference type="EnsemblPlants" id="QL01p024136:mrna"/>
    </source>
</evidence>
<feature type="region of interest" description="Disordered" evidence="1">
    <location>
        <begin position="497"/>
        <end position="551"/>
    </location>
</feature>
<evidence type="ECO:0000313" key="3">
    <source>
        <dbReference type="Proteomes" id="UP000594261"/>
    </source>
</evidence>
<keyword evidence="3" id="KW-1185">Reference proteome</keyword>
<accession>A0A7N2QXJ8</accession>
<protein>
    <submittedName>
        <fullName evidence="2">Uncharacterized protein</fullName>
    </submittedName>
</protein>
<dbReference type="Proteomes" id="UP000594261">
    <property type="component" value="Chromosome 1"/>
</dbReference>
<proteinExistence type="predicted"/>
<reference evidence="2 3" key="1">
    <citation type="journal article" date="2016" name="G3 (Bethesda)">
        <title>First Draft Assembly and Annotation of the Genome of a California Endemic Oak Quercus lobata Nee (Fagaceae).</title>
        <authorList>
            <person name="Sork V.L."/>
            <person name="Fitz-Gibbon S.T."/>
            <person name="Puiu D."/>
            <person name="Crepeau M."/>
            <person name="Gugger P.F."/>
            <person name="Sherman R."/>
            <person name="Stevens K."/>
            <person name="Langley C.H."/>
            <person name="Pellegrini M."/>
            <person name="Salzberg S.L."/>
        </authorList>
    </citation>
    <scope>NUCLEOTIDE SEQUENCE [LARGE SCALE GENOMIC DNA]</scope>
    <source>
        <strain evidence="2 3">cv. SW786</strain>
    </source>
</reference>
<dbReference type="OMA" id="YCHESDI"/>
<dbReference type="InParanoid" id="A0A7N2QXJ8"/>
<name>A0A7N2QXJ8_QUELO</name>
<dbReference type="EMBL" id="LRBV02000001">
    <property type="status" value="NOT_ANNOTATED_CDS"/>
    <property type="molecule type" value="Genomic_DNA"/>
</dbReference>
<evidence type="ECO:0000256" key="1">
    <source>
        <dbReference type="SAM" id="MobiDB-lite"/>
    </source>
</evidence>
<feature type="region of interest" description="Disordered" evidence="1">
    <location>
        <begin position="612"/>
        <end position="631"/>
    </location>
</feature>
<organism evidence="2 3">
    <name type="scientific">Quercus lobata</name>
    <name type="common">Valley oak</name>
    <dbReference type="NCBI Taxonomy" id="97700"/>
    <lineage>
        <taxon>Eukaryota</taxon>
        <taxon>Viridiplantae</taxon>
        <taxon>Streptophyta</taxon>
        <taxon>Embryophyta</taxon>
        <taxon>Tracheophyta</taxon>
        <taxon>Spermatophyta</taxon>
        <taxon>Magnoliopsida</taxon>
        <taxon>eudicotyledons</taxon>
        <taxon>Gunneridae</taxon>
        <taxon>Pentapetalae</taxon>
        <taxon>rosids</taxon>
        <taxon>fabids</taxon>
        <taxon>Fagales</taxon>
        <taxon>Fagaceae</taxon>
        <taxon>Quercus</taxon>
    </lineage>
</organism>